<evidence type="ECO:0000313" key="1">
    <source>
        <dbReference type="EMBL" id="HIZ17691.1"/>
    </source>
</evidence>
<comment type="caution">
    <text evidence="1">The sequence shown here is derived from an EMBL/GenBank/DDBJ whole genome shotgun (WGS) entry which is preliminary data.</text>
</comment>
<dbReference type="AlphaFoldDB" id="A0A9D2DIB1"/>
<dbReference type="EMBL" id="DXBZ01000028">
    <property type="protein sequence ID" value="HIZ17691.1"/>
    <property type="molecule type" value="Genomic_DNA"/>
</dbReference>
<dbReference type="InterPro" id="IPR035286">
    <property type="entry name" value="DUF5361"/>
</dbReference>
<dbReference type="Proteomes" id="UP000824029">
    <property type="component" value="Unassembled WGS sequence"/>
</dbReference>
<accession>A0A9D2DIB1</accession>
<dbReference type="Pfam" id="PF17318">
    <property type="entry name" value="DUF5361"/>
    <property type="match status" value="1"/>
</dbReference>
<proteinExistence type="predicted"/>
<reference evidence="1" key="2">
    <citation type="submission" date="2021-04" db="EMBL/GenBank/DDBJ databases">
        <authorList>
            <person name="Gilroy R."/>
        </authorList>
    </citation>
    <scope>NUCLEOTIDE SEQUENCE</scope>
    <source>
        <strain evidence="1">ChiHecolR3B27-1887</strain>
    </source>
</reference>
<protein>
    <submittedName>
        <fullName evidence="1">DUF5361 domain-containing protein</fullName>
    </submittedName>
</protein>
<organism evidence="1 2">
    <name type="scientific">Candidatus Olsenella stercoravium</name>
    <dbReference type="NCBI Taxonomy" id="2838713"/>
    <lineage>
        <taxon>Bacteria</taxon>
        <taxon>Bacillati</taxon>
        <taxon>Actinomycetota</taxon>
        <taxon>Coriobacteriia</taxon>
        <taxon>Coriobacteriales</taxon>
        <taxon>Atopobiaceae</taxon>
        <taxon>Olsenella</taxon>
    </lineage>
</organism>
<name>A0A9D2DIB1_9ACTN</name>
<gene>
    <name evidence="1" type="ORF">IAA22_01040</name>
</gene>
<evidence type="ECO:0000313" key="2">
    <source>
        <dbReference type="Proteomes" id="UP000824029"/>
    </source>
</evidence>
<sequence length="125" mass="14242">MAEHPDALRADLQQYYHLNLDGMGRDYTTLHAADLLAQLPEGARVWRAYDERAVWTAERTLLAAIVNDLNWLVWSKTKDGQRNRNRPKLVGPFEAEKKRSITGVAMTVDELNEFLARPRGEVPIG</sequence>
<reference evidence="1" key="1">
    <citation type="journal article" date="2021" name="PeerJ">
        <title>Extensive microbial diversity within the chicken gut microbiome revealed by metagenomics and culture.</title>
        <authorList>
            <person name="Gilroy R."/>
            <person name="Ravi A."/>
            <person name="Getino M."/>
            <person name="Pursley I."/>
            <person name="Horton D.L."/>
            <person name="Alikhan N.F."/>
            <person name="Baker D."/>
            <person name="Gharbi K."/>
            <person name="Hall N."/>
            <person name="Watson M."/>
            <person name="Adriaenssens E.M."/>
            <person name="Foster-Nyarko E."/>
            <person name="Jarju S."/>
            <person name="Secka A."/>
            <person name="Antonio M."/>
            <person name="Oren A."/>
            <person name="Chaudhuri R.R."/>
            <person name="La Ragione R."/>
            <person name="Hildebrand F."/>
            <person name="Pallen M.J."/>
        </authorList>
    </citation>
    <scope>NUCLEOTIDE SEQUENCE</scope>
    <source>
        <strain evidence="1">ChiHecolR3B27-1887</strain>
    </source>
</reference>